<keyword evidence="4" id="KW-1185">Reference proteome</keyword>
<dbReference type="InterPro" id="IPR044034">
    <property type="entry name" value="NAC-like_UBA"/>
</dbReference>
<dbReference type="Pfam" id="PF19026">
    <property type="entry name" value="UBA_HYPK"/>
    <property type="match status" value="1"/>
</dbReference>
<protein>
    <recommendedName>
        <fullName evidence="2">Nascent polypeptide-associated complex subunit alpha-like UBA domain-containing protein</fullName>
    </recommendedName>
</protein>
<dbReference type="EMBL" id="CAJJDN010000040">
    <property type="protein sequence ID" value="CAD8080084.1"/>
    <property type="molecule type" value="Genomic_DNA"/>
</dbReference>
<dbReference type="OrthoDB" id="285219at2759"/>
<dbReference type="AlphaFoldDB" id="A0A8S1MYL1"/>
<feature type="domain" description="Nascent polypeptide-associated complex subunit alpha-like UBA" evidence="2">
    <location>
        <begin position="30"/>
        <end position="67"/>
    </location>
</feature>
<evidence type="ECO:0000259" key="2">
    <source>
        <dbReference type="Pfam" id="PF19026"/>
    </source>
</evidence>
<dbReference type="CDD" id="cd14361">
    <property type="entry name" value="UBA_HYPK"/>
    <property type="match status" value="1"/>
</dbReference>
<accession>A0A8S1MYL1</accession>
<sequence>MNQKIVMRNEDREVEGQTTEQPVEIQQDNIKLNEAHIDLIVKEFDVDRFQATRWLKKNEGDLQKTIKWIISN</sequence>
<dbReference type="InterPro" id="IPR038922">
    <property type="entry name" value="HYPK_UBA"/>
</dbReference>
<evidence type="ECO:0000313" key="3">
    <source>
        <dbReference type="EMBL" id="CAD8080084.1"/>
    </source>
</evidence>
<evidence type="ECO:0000313" key="4">
    <source>
        <dbReference type="Proteomes" id="UP000692954"/>
    </source>
</evidence>
<organism evidence="3 4">
    <name type="scientific">Paramecium sonneborni</name>
    <dbReference type="NCBI Taxonomy" id="65129"/>
    <lineage>
        <taxon>Eukaryota</taxon>
        <taxon>Sar</taxon>
        <taxon>Alveolata</taxon>
        <taxon>Ciliophora</taxon>
        <taxon>Intramacronucleata</taxon>
        <taxon>Oligohymenophorea</taxon>
        <taxon>Peniculida</taxon>
        <taxon>Parameciidae</taxon>
        <taxon>Paramecium</taxon>
    </lineage>
</organism>
<comment type="caution">
    <text evidence="3">The sequence shown here is derived from an EMBL/GenBank/DDBJ whole genome shotgun (WGS) entry which is preliminary data.</text>
</comment>
<reference evidence="3" key="1">
    <citation type="submission" date="2021-01" db="EMBL/GenBank/DDBJ databases">
        <authorList>
            <consortium name="Genoscope - CEA"/>
            <person name="William W."/>
        </authorList>
    </citation>
    <scope>NUCLEOTIDE SEQUENCE</scope>
</reference>
<feature type="region of interest" description="Disordered" evidence="1">
    <location>
        <begin position="1"/>
        <end position="21"/>
    </location>
</feature>
<proteinExistence type="predicted"/>
<name>A0A8S1MYL1_9CILI</name>
<dbReference type="Proteomes" id="UP000692954">
    <property type="component" value="Unassembled WGS sequence"/>
</dbReference>
<evidence type="ECO:0000256" key="1">
    <source>
        <dbReference type="SAM" id="MobiDB-lite"/>
    </source>
</evidence>
<gene>
    <name evidence="3" type="ORF">PSON_ATCC_30995.1.T0400060</name>
</gene>